<evidence type="ECO:0000313" key="5">
    <source>
        <dbReference type="Proteomes" id="UP000298285"/>
    </source>
</evidence>
<evidence type="ECO:0000256" key="1">
    <source>
        <dbReference type="SAM" id="MobiDB-lite"/>
    </source>
</evidence>
<evidence type="ECO:0000256" key="2">
    <source>
        <dbReference type="SAM" id="SignalP"/>
    </source>
</evidence>
<dbReference type="Pfam" id="PF14905">
    <property type="entry name" value="OMP_b-brl_3"/>
    <property type="match status" value="1"/>
</dbReference>
<reference evidence="4 5" key="1">
    <citation type="submission" date="2019-03" db="EMBL/GenBank/DDBJ databases">
        <title>Diversity of the mouse oral microbiome.</title>
        <authorList>
            <person name="Joseph S."/>
            <person name="Aduse-Opoku J."/>
            <person name="Curtis M."/>
            <person name="Wade W."/>
            <person name="Hashim A."/>
        </authorList>
    </citation>
    <scope>NUCLEOTIDE SEQUENCE [LARGE SCALE GENOMIC DNA]</scope>
    <source>
        <strain evidence="4 5">P11</strain>
    </source>
</reference>
<dbReference type="Gene3D" id="2.60.40.1120">
    <property type="entry name" value="Carboxypeptidase-like, regulatory domain"/>
    <property type="match status" value="1"/>
</dbReference>
<accession>A0A4Y9IJE2</accession>
<feature type="domain" description="Outer membrane protein beta-barrel" evidence="3">
    <location>
        <begin position="392"/>
        <end position="663"/>
    </location>
</feature>
<dbReference type="OrthoDB" id="1098137at2"/>
<feature type="chain" id="PRO_5021421398" description="Outer membrane protein beta-barrel domain-containing protein" evidence="2">
    <location>
        <begin position="23"/>
        <end position="778"/>
    </location>
</feature>
<dbReference type="AlphaFoldDB" id="A0A4Y9IJE2"/>
<evidence type="ECO:0000313" key="4">
    <source>
        <dbReference type="EMBL" id="TFU86888.1"/>
    </source>
</evidence>
<feature type="signal peptide" evidence="2">
    <location>
        <begin position="1"/>
        <end position="22"/>
    </location>
</feature>
<dbReference type="InterPro" id="IPR041700">
    <property type="entry name" value="OMP_b-brl_3"/>
</dbReference>
<evidence type="ECO:0000259" key="3">
    <source>
        <dbReference type="Pfam" id="PF14905"/>
    </source>
</evidence>
<dbReference type="Proteomes" id="UP000298285">
    <property type="component" value="Unassembled WGS sequence"/>
</dbReference>
<gene>
    <name evidence="4" type="ORF">E4T88_16495</name>
</gene>
<protein>
    <recommendedName>
        <fullName evidence="3">Outer membrane protein beta-barrel domain-containing protein</fullName>
    </recommendedName>
</protein>
<comment type="caution">
    <text evidence="4">The sequence shown here is derived from an EMBL/GenBank/DDBJ whole genome shotgun (WGS) entry which is preliminary data.</text>
</comment>
<dbReference type="EMBL" id="SPPK01000008">
    <property type="protein sequence ID" value="TFU86888.1"/>
    <property type="molecule type" value="Genomic_DNA"/>
</dbReference>
<dbReference type="InterPro" id="IPR008969">
    <property type="entry name" value="CarboxyPept-like_regulatory"/>
</dbReference>
<name>A0A4Y9IJE2_9BACT</name>
<organism evidence="4 5">
    <name type="scientific">Dysgonomonas mossii</name>
    <dbReference type="NCBI Taxonomy" id="163665"/>
    <lineage>
        <taxon>Bacteria</taxon>
        <taxon>Pseudomonadati</taxon>
        <taxon>Bacteroidota</taxon>
        <taxon>Bacteroidia</taxon>
        <taxon>Bacteroidales</taxon>
        <taxon>Dysgonomonadaceae</taxon>
        <taxon>Dysgonomonas</taxon>
    </lineage>
</organism>
<dbReference type="SUPFAM" id="SSF49464">
    <property type="entry name" value="Carboxypeptidase regulatory domain-like"/>
    <property type="match status" value="1"/>
</dbReference>
<sequence length="778" mass="89324">MKFKNKLQFLLVLLITQQSVFAQQSDILGRISDAAENIPLEFVNVSLLKQDSTFITGVVSDEKGLFKIPNIPIGDYLISASYIGYKTGYNSISHTAIDSYIEIQLQPSSIMLHEVGIVAQAVINKSDRKLIIPSKQQISTSTDGLDLMRKLQLPLITVNPMNNKVSTSGYGEVQLRINGIQVTSTEIRTLKPDDIIRIEYHDDPSVRYGNASVVINYITHRNESGGSIEASSGNNLGKNKTSSDNLLAMRFNHKKSEFSANASYEHRKQYWTREYNEIFVYPTRELHRIENGESTPFDDRSLSADLNYSLVEKDKYFFNVQLRYNDENTPFAYEDRKSTIMTSDLTSPISIYDHSTERRKSPALDLYFQHNMKGEQSVIFNVVGTYIDSKNTRIYQEQKDNILETDIVSNISGNKYSLIAEGIYERKIGDGKLTGGLKYMQVYANNKYSGSNIANVSMKQSEGNIYAEYEITKGKWGYMVNLTTSRLYYSQERNNIEKYALQPSARITYNPTSQLFFRYRLNLRNNMPSLSYLNNVEQIIDPLQIRKGNPNLNSYENLMQNFSAGYKKGILNIDLLLGYNYQFKPIMESVLYDKNKNIFIRTYENQKSFQNLSAEITFKVQPWKDHMILSVTPRLNRYISKGNSYTHTYTMKDLQVNLDLMYKNYMLSFMTLTPPNRDVYGEQLMQGDLMHIIMAGYRQANWSVMAGVFNPFVKTYKAKNENWAVLNPVQSEIHTKNMSNTIFVKFSFNIDFGKQFNRGNKQVDNNDTDSGIMSGSKN</sequence>
<keyword evidence="2" id="KW-0732">Signal</keyword>
<dbReference type="Pfam" id="PF13715">
    <property type="entry name" value="CarbopepD_reg_2"/>
    <property type="match status" value="1"/>
</dbReference>
<feature type="region of interest" description="Disordered" evidence="1">
    <location>
        <begin position="759"/>
        <end position="778"/>
    </location>
</feature>
<dbReference type="RefSeq" id="WP_135107378.1">
    <property type="nucleotide sequence ID" value="NZ_JADGKW010000008.1"/>
</dbReference>
<dbReference type="SUPFAM" id="SSF56935">
    <property type="entry name" value="Porins"/>
    <property type="match status" value="1"/>
</dbReference>
<proteinExistence type="predicted"/>